<dbReference type="EMBL" id="HG994581">
    <property type="protein sequence ID" value="CAF2866775.1"/>
    <property type="molecule type" value="Genomic_DNA"/>
</dbReference>
<proteinExistence type="predicted"/>
<feature type="compositionally biased region" description="Acidic residues" evidence="1">
    <location>
        <begin position="1"/>
        <end position="15"/>
    </location>
</feature>
<evidence type="ECO:0000256" key="1">
    <source>
        <dbReference type="SAM" id="MobiDB-lite"/>
    </source>
</evidence>
<sequence length="108" mass="12810">MEDSSNDESPEEEIFDEKRDRIPSREFEMTHDVEHFLRYKVVWTPKGQVIFTTIRTHSIIIITKDVGIRSGYSSDEENIGYQEIFHSVHAKRGSGQYQHRKRRRCPLT</sequence>
<evidence type="ECO:0000313" key="3">
    <source>
        <dbReference type="Proteomes" id="UP000675881"/>
    </source>
</evidence>
<gene>
    <name evidence="2" type="ORF">LSAA_6597</name>
</gene>
<organism evidence="2 3">
    <name type="scientific">Lepeophtheirus salmonis</name>
    <name type="common">Salmon louse</name>
    <name type="synonym">Caligus salmonis</name>
    <dbReference type="NCBI Taxonomy" id="72036"/>
    <lineage>
        <taxon>Eukaryota</taxon>
        <taxon>Metazoa</taxon>
        <taxon>Ecdysozoa</taxon>
        <taxon>Arthropoda</taxon>
        <taxon>Crustacea</taxon>
        <taxon>Multicrustacea</taxon>
        <taxon>Hexanauplia</taxon>
        <taxon>Copepoda</taxon>
        <taxon>Siphonostomatoida</taxon>
        <taxon>Caligidae</taxon>
        <taxon>Lepeophtheirus</taxon>
    </lineage>
</organism>
<evidence type="ECO:0000313" key="2">
    <source>
        <dbReference type="EMBL" id="CAF2866775.1"/>
    </source>
</evidence>
<feature type="region of interest" description="Disordered" evidence="1">
    <location>
        <begin position="1"/>
        <end position="21"/>
    </location>
</feature>
<reference evidence="2" key="1">
    <citation type="submission" date="2021-02" db="EMBL/GenBank/DDBJ databases">
        <authorList>
            <person name="Bekaert M."/>
        </authorList>
    </citation>
    <scope>NUCLEOTIDE SEQUENCE</scope>
    <source>
        <strain evidence="2">IoA-00</strain>
    </source>
</reference>
<accession>A0A7R8H5N3</accession>
<dbReference type="Proteomes" id="UP000675881">
    <property type="component" value="Chromosome 2"/>
</dbReference>
<protein>
    <submittedName>
        <fullName evidence="2">(salmon louse) hypothetical protein</fullName>
    </submittedName>
</protein>
<name>A0A7R8H5N3_LEPSM</name>
<dbReference type="AlphaFoldDB" id="A0A7R8H5N3"/>
<keyword evidence="3" id="KW-1185">Reference proteome</keyword>